<dbReference type="InterPro" id="IPR014030">
    <property type="entry name" value="Ketoacyl_synth_N"/>
</dbReference>
<feature type="domain" description="Beta-ketoacyl synthase-like N-terminal" evidence="1">
    <location>
        <begin position="64"/>
        <end position="143"/>
    </location>
</feature>
<evidence type="ECO:0000259" key="1">
    <source>
        <dbReference type="Pfam" id="PF13723"/>
    </source>
</evidence>
<proteinExistence type="predicted"/>
<dbReference type="InterPro" id="IPR016039">
    <property type="entry name" value="Thiolase-like"/>
</dbReference>
<evidence type="ECO:0000313" key="2">
    <source>
        <dbReference type="EMBL" id="SDP49053.1"/>
    </source>
</evidence>
<protein>
    <submittedName>
        <fullName evidence="2">Beta-ketoacyl synthase, N-terminal domain</fullName>
    </submittedName>
</protein>
<dbReference type="GO" id="GO:0016746">
    <property type="term" value="F:acyltransferase activity"/>
    <property type="evidence" value="ECO:0007669"/>
    <property type="project" value="InterPro"/>
</dbReference>
<dbReference type="STRING" id="91360.SAMN05660330_02929"/>
<dbReference type="Gene3D" id="3.40.47.10">
    <property type="match status" value="1"/>
</dbReference>
<organism evidence="2 3">
    <name type="scientific">Desulforhopalus singaporensis</name>
    <dbReference type="NCBI Taxonomy" id="91360"/>
    <lineage>
        <taxon>Bacteria</taxon>
        <taxon>Pseudomonadati</taxon>
        <taxon>Thermodesulfobacteriota</taxon>
        <taxon>Desulfobulbia</taxon>
        <taxon>Desulfobulbales</taxon>
        <taxon>Desulfocapsaceae</taxon>
        <taxon>Desulforhopalus</taxon>
    </lineage>
</organism>
<dbReference type="EMBL" id="FNJI01000022">
    <property type="protein sequence ID" value="SDP49053.1"/>
    <property type="molecule type" value="Genomic_DNA"/>
</dbReference>
<sequence>MTVPVTNCFRSTLDNLTVPGELARQLRRADDFVHLGVTAGHGVLAGCMEKGGFSAKKTGMYLGSAFGPMQTNFEVLDQVVTQQPVSPILFSLSVFNTAAGYIASILGIRGCSVTLTDFSFPFFRALQQGMAAIESGMLDRCLVLQVETYSDVLIDGTSRYGGGAEPWPAGVVCWLLERTALSGKPLFLLEDLEIESGGTEGKDRLSLQETVSLGGKQETTPGYLGAAAMLSRLLVKEGRLGVNPCRVESLYGTVCMNIRSFEGV</sequence>
<evidence type="ECO:0000313" key="3">
    <source>
        <dbReference type="Proteomes" id="UP000199073"/>
    </source>
</evidence>
<dbReference type="Proteomes" id="UP000199073">
    <property type="component" value="Unassembled WGS sequence"/>
</dbReference>
<dbReference type="OrthoDB" id="5479871at2"/>
<accession>A0A1H0T4U0</accession>
<dbReference type="RefSeq" id="WP_092224130.1">
    <property type="nucleotide sequence ID" value="NZ_FNJI01000022.1"/>
</dbReference>
<gene>
    <name evidence="2" type="ORF">SAMN05660330_02929</name>
</gene>
<dbReference type="Pfam" id="PF13723">
    <property type="entry name" value="Ketoacyl-synt_2"/>
    <property type="match status" value="1"/>
</dbReference>
<dbReference type="SUPFAM" id="SSF53901">
    <property type="entry name" value="Thiolase-like"/>
    <property type="match status" value="1"/>
</dbReference>
<dbReference type="AlphaFoldDB" id="A0A1H0T4U0"/>
<keyword evidence="3" id="KW-1185">Reference proteome</keyword>
<name>A0A1H0T4U0_9BACT</name>
<reference evidence="2 3" key="1">
    <citation type="submission" date="2016-10" db="EMBL/GenBank/DDBJ databases">
        <authorList>
            <person name="de Groot N.N."/>
        </authorList>
    </citation>
    <scope>NUCLEOTIDE SEQUENCE [LARGE SCALE GENOMIC DNA]</scope>
    <source>
        <strain evidence="2 3">DSM 12130</strain>
    </source>
</reference>